<dbReference type="AlphaFoldDB" id="A0A183FFS9"/>
<evidence type="ECO:0000313" key="1">
    <source>
        <dbReference type="EMBL" id="VDO64496.1"/>
    </source>
</evidence>
<accession>A0A183FFS9</accession>
<dbReference type="Proteomes" id="UP000050761">
    <property type="component" value="Unassembled WGS sequence"/>
</dbReference>
<gene>
    <name evidence="1" type="ORF">HPBE_LOCUS5419</name>
</gene>
<accession>A0A3P7WUT0</accession>
<reference evidence="1 2" key="1">
    <citation type="submission" date="2018-11" db="EMBL/GenBank/DDBJ databases">
        <authorList>
            <consortium name="Pathogen Informatics"/>
        </authorList>
    </citation>
    <scope>NUCLEOTIDE SEQUENCE [LARGE SCALE GENOMIC DNA]</scope>
</reference>
<dbReference type="EMBL" id="UZAH01025466">
    <property type="protein sequence ID" value="VDO64496.1"/>
    <property type="molecule type" value="Genomic_DNA"/>
</dbReference>
<organism evidence="2 3">
    <name type="scientific">Heligmosomoides polygyrus</name>
    <name type="common">Parasitic roundworm</name>
    <dbReference type="NCBI Taxonomy" id="6339"/>
    <lineage>
        <taxon>Eukaryota</taxon>
        <taxon>Metazoa</taxon>
        <taxon>Ecdysozoa</taxon>
        <taxon>Nematoda</taxon>
        <taxon>Chromadorea</taxon>
        <taxon>Rhabditida</taxon>
        <taxon>Rhabditina</taxon>
        <taxon>Rhabditomorpha</taxon>
        <taxon>Strongyloidea</taxon>
        <taxon>Heligmosomidae</taxon>
        <taxon>Heligmosomoides</taxon>
    </lineage>
</organism>
<reference evidence="3" key="2">
    <citation type="submission" date="2019-09" db="UniProtKB">
        <authorList>
            <consortium name="WormBaseParasite"/>
        </authorList>
    </citation>
    <scope>IDENTIFICATION</scope>
</reference>
<dbReference type="OrthoDB" id="5900208at2759"/>
<sequence>MAFLIPTLEDMQTTQSAMQAEMLVDQLALRAEIKQLHAALQVILVRTAPCSSYAFCTVEENRGTHLTGRCTRYPDTVARTAQASRRRLRLRCLRDEHSDDCGVRCGNCGLDHNSILVFARRPNKQQQNQAKRPRN</sequence>
<evidence type="ECO:0000313" key="2">
    <source>
        <dbReference type="Proteomes" id="UP000050761"/>
    </source>
</evidence>
<name>A0A183FFS9_HELPZ</name>
<protein>
    <submittedName>
        <fullName evidence="1 3">Uncharacterized protein</fullName>
    </submittedName>
</protein>
<dbReference type="WBParaSite" id="HPBE_0000541801-mRNA-1">
    <property type="protein sequence ID" value="HPBE_0000541801-mRNA-1"/>
    <property type="gene ID" value="HPBE_0000541801"/>
</dbReference>
<proteinExistence type="predicted"/>
<keyword evidence="2" id="KW-1185">Reference proteome</keyword>
<evidence type="ECO:0000313" key="3">
    <source>
        <dbReference type="WBParaSite" id="HPBE_0000541801-mRNA-1"/>
    </source>
</evidence>